<dbReference type="InterPro" id="IPR023087">
    <property type="entry name" value="Flg_Motor_Flig_C"/>
</dbReference>
<comment type="similarity">
    <text evidence="3">Belongs to the FliG family.</text>
</comment>
<dbReference type="Pfam" id="PF14842">
    <property type="entry name" value="FliG_N"/>
    <property type="match status" value="1"/>
</dbReference>
<comment type="function">
    <text evidence="10">FliG is one of three proteins (FliG, FliN, FliM) that forms the rotor-mounted switch complex (C ring), located at the base of the basal body. This complex interacts with the CheY and CheZ chemotaxis proteins, in addition to contacting components of the motor that determine the direction of flagellar rotation.</text>
</comment>
<reference evidence="14" key="1">
    <citation type="submission" date="2019-03" db="EMBL/GenBank/DDBJ databases">
        <title>Afifella sp. nov., isolated from activated sludge.</title>
        <authorList>
            <person name="Li Q."/>
            <person name="Liu Y."/>
        </authorList>
    </citation>
    <scope>NUCLEOTIDE SEQUENCE</scope>
    <source>
        <strain evidence="14">L72</strain>
    </source>
</reference>
<keyword evidence="8" id="KW-0472">Membrane</keyword>
<evidence type="ECO:0000256" key="9">
    <source>
        <dbReference type="ARBA" id="ARBA00023143"/>
    </source>
</evidence>
<evidence type="ECO:0000259" key="12">
    <source>
        <dbReference type="Pfam" id="PF14841"/>
    </source>
</evidence>
<organism evidence="14 15">
    <name type="scientific">Propylenella binzhouense</name>
    <dbReference type="NCBI Taxonomy" id="2555902"/>
    <lineage>
        <taxon>Bacteria</taxon>
        <taxon>Pseudomonadati</taxon>
        <taxon>Pseudomonadota</taxon>
        <taxon>Alphaproteobacteria</taxon>
        <taxon>Hyphomicrobiales</taxon>
        <taxon>Propylenellaceae</taxon>
        <taxon>Propylenella</taxon>
    </lineage>
</organism>
<keyword evidence="7" id="KW-0283">Flagellar rotation</keyword>
<keyword evidence="6" id="KW-0145">Chemotaxis</keyword>
<dbReference type="GO" id="GO:0009425">
    <property type="term" value="C:bacterial-type flagellum basal body"/>
    <property type="evidence" value="ECO:0007669"/>
    <property type="project" value="UniProtKB-SubCell"/>
</dbReference>
<dbReference type="InterPro" id="IPR000090">
    <property type="entry name" value="Flg_Motor_Flig"/>
</dbReference>
<dbReference type="PANTHER" id="PTHR30534:SF0">
    <property type="entry name" value="FLAGELLAR MOTOR SWITCH PROTEIN FLIG"/>
    <property type="match status" value="1"/>
</dbReference>
<dbReference type="PANTHER" id="PTHR30534">
    <property type="entry name" value="FLAGELLAR MOTOR SWITCH PROTEIN FLIG"/>
    <property type="match status" value="1"/>
</dbReference>
<evidence type="ECO:0000313" key="14">
    <source>
        <dbReference type="EMBL" id="MYZ46985.1"/>
    </source>
</evidence>
<dbReference type="Proteomes" id="UP000773614">
    <property type="component" value="Unassembled WGS sequence"/>
</dbReference>
<dbReference type="InterPro" id="IPR011002">
    <property type="entry name" value="FliG_a-hlx"/>
</dbReference>
<name>A0A964WSN4_9HYPH</name>
<evidence type="ECO:0000256" key="6">
    <source>
        <dbReference type="ARBA" id="ARBA00022500"/>
    </source>
</evidence>
<dbReference type="GO" id="GO:0006935">
    <property type="term" value="P:chemotaxis"/>
    <property type="evidence" value="ECO:0007669"/>
    <property type="project" value="UniProtKB-KW"/>
</dbReference>
<evidence type="ECO:0000256" key="3">
    <source>
        <dbReference type="ARBA" id="ARBA00010299"/>
    </source>
</evidence>
<evidence type="ECO:0000256" key="4">
    <source>
        <dbReference type="ARBA" id="ARBA00021870"/>
    </source>
</evidence>
<dbReference type="InterPro" id="IPR032779">
    <property type="entry name" value="FliG_M"/>
</dbReference>
<evidence type="ECO:0000259" key="13">
    <source>
        <dbReference type="Pfam" id="PF14842"/>
    </source>
</evidence>
<evidence type="ECO:0000256" key="2">
    <source>
        <dbReference type="ARBA" id="ARBA00004413"/>
    </source>
</evidence>
<accession>A0A964WSN4</accession>
<dbReference type="EMBL" id="SPKJ01000008">
    <property type="protein sequence ID" value="MYZ46985.1"/>
    <property type="molecule type" value="Genomic_DNA"/>
</dbReference>
<dbReference type="OrthoDB" id="9780302at2"/>
<gene>
    <name evidence="14" type="primary">fliG</name>
    <name evidence="14" type="ORF">E4O86_04575</name>
</gene>
<proteinExistence type="inferred from homology"/>
<dbReference type="Gene3D" id="1.10.220.30">
    <property type="match status" value="3"/>
</dbReference>
<comment type="subcellular location">
    <subcellularLocation>
        <location evidence="1">Bacterial flagellum basal body</location>
    </subcellularLocation>
    <subcellularLocation>
        <location evidence="2">Cell membrane</location>
        <topology evidence="2">Peripheral membrane protein</topology>
        <orientation evidence="2">Cytoplasmic side</orientation>
    </subcellularLocation>
</comment>
<dbReference type="GO" id="GO:0005886">
    <property type="term" value="C:plasma membrane"/>
    <property type="evidence" value="ECO:0007669"/>
    <property type="project" value="UniProtKB-SubCell"/>
</dbReference>
<evidence type="ECO:0000256" key="5">
    <source>
        <dbReference type="ARBA" id="ARBA00022475"/>
    </source>
</evidence>
<evidence type="ECO:0000259" key="11">
    <source>
        <dbReference type="Pfam" id="PF01706"/>
    </source>
</evidence>
<keyword evidence="14" id="KW-0282">Flagellum</keyword>
<dbReference type="Pfam" id="PF01706">
    <property type="entry name" value="FliG_C"/>
    <property type="match status" value="1"/>
</dbReference>
<evidence type="ECO:0000256" key="10">
    <source>
        <dbReference type="ARBA" id="ARBA00025598"/>
    </source>
</evidence>
<dbReference type="GO" id="GO:0071973">
    <property type="term" value="P:bacterial-type flagellum-dependent cell motility"/>
    <property type="evidence" value="ECO:0007669"/>
    <property type="project" value="InterPro"/>
</dbReference>
<dbReference type="SUPFAM" id="SSF48029">
    <property type="entry name" value="FliG"/>
    <property type="match status" value="2"/>
</dbReference>
<dbReference type="Pfam" id="PF14841">
    <property type="entry name" value="FliG_M"/>
    <property type="match status" value="1"/>
</dbReference>
<evidence type="ECO:0000313" key="15">
    <source>
        <dbReference type="Proteomes" id="UP000773614"/>
    </source>
</evidence>
<protein>
    <recommendedName>
        <fullName evidence="4">Flagellar motor switch protein FliG</fullName>
    </recommendedName>
</protein>
<dbReference type="InterPro" id="IPR028263">
    <property type="entry name" value="FliG_N"/>
</dbReference>
<feature type="domain" description="Flagellar motor switch protein FliG N-terminal" evidence="13">
    <location>
        <begin position="24"/>
        <end position="125"/>
    </location>
</feature>
<evidence type="ECO:0000256" key="1">
    <source>
        <dbReference type="ARBA" id="ARBA00004117"/>
    </source>
</evidence>
<dbReference type="GO" id="GO:0003774">
    <property type="term" value="F:cytoskeletal motor activity"/>
    <property type="evidence" value="ECO:0007669"/>
    <property type="project" value="InterPro"/>
</dbReference>
<keyword evidence="5" id="KW-1003">Cell membrane</keyword>
<dbReference type="RefSeq" id="WP_161139328.1">
    <property type="nucleotide sequence ID" value="NZ_SPKJ01000008.1"/>
</dbReference>
<dbReference type="AlphaFoldDB" id="A0A964WSN4"/>
<keyword evidence="9" id="KW-0975">Bacterial flagellum</keyword>
<evidence type="ECO:0000256" key="7">
    <source>
        <dbReference type="ARBA" id="ARBA00022779"/>
    </source>
</evidence>
<feature type="domain" description="Flagellar motor switch protein FliG C-terminal" evidence="11">
    <location>
        <begin position="235"/>
        <end position="341"/>
    </location>
</feature>
<evidence type="ECO:0000256" key="8">
    <source>
        <dbReference type="ARBA" id="ARBA00023136"/>
    </source>
</evidence>
<sequence length="351" mass="38367">MAAPDLKFPRAAAAPGKALAVKPLRGPDKVAALLLAMGKPLATQLLKHFDEIELRQITRAASDLGPVSPQAIEGVIEEFAVQFSSGASLLGTAREVEQLLLGVLPPEQIADIMSDVLGSSNQTMWERLSSVSETVFASYLVKEHPQTAALILSKVSPTCAAKVMGHLPRSVRNALMRRMFSLKPVMEPAMRLVEGTLHEDLLLNLARKTGADAHARMADIINKMDREQMEDVLQSLSEERPKAAEILKGLLFTFEDIGKLTPKARMVLFDQISTERVVLALKGTDAEFRDLILSSLASRARRIVEAELANGEPAPQRDVIKARRTIADIALGMAERGEIELNATEDAEYYQ</sequence>
<keyword evidence="15" id="KW-1185">Reference proteome</keyword>
<dbReference type="PRINTS" id="PR00954">
    <property type="entry name" value="FLGMOTORFLIG"/>
</dbReference>
<feature type="domain" description="Flagellar motor switch protein FliG middle" evidence="12">
    <location>
        <begin position="136"/>
        <end position="204"/>
    </location>
</feature>
<keyword evidence="14" id="KW-0969">Cilium</keyword>
<keyword evidence="14" id="KW-0966">Cell projection</keyword>
<comment type="caution">
    <text evidence="14">The sequence shown here is derived from an EMBL/GenBank/DDBJ whole genome shotgun (WGS) entry which is preliminary data.</text>
</comment>